<keyword evidence="6" id="KW-0408">Iron</keyword>
<proteinExistence type="inferred from homology"/>
<dbReference type="InterPro" id="IPR012910">
    <property type="entry name" value="Plug_dom"/>
</dbReference>
<keyword evidence="2 11" id="KW-0813">Transport</keyword>
<dbReference type="InterPro" id="IPR037066">
    <property type="entry name" value="Plug_dom_sf"/>
</dbReference>
<dbReference type="RefSeq" id="WP_162549548.1">
    <property type="nucleotide sequence ID" value="NZ_AP017372.2"/>
</dbReference>
<evidence type="ECO:0000256" key="8">
    <source>
        <dbReference type="ARBA" id="ARBA00023077"/>
    </source>
</evidence>
<evidence type="ECO:0000256" key="4">
    <source>
        <dbReference type="ARBA" id="ARBA00022496"/>
    </source>
</evidence>
<organism evidence="16 17">
    <name type="scientific">Halorhodospira halochloris</name>
    <name type="common">Ectothiorhodospira halochloris</name>
    <dbReference type="NCBI Taxonomy" id="1052"/>
    <lineage>
        <taxon>Bacteria</taxon>
        <taxon>Pseudomonadati</taxon>
        <taxon>Pseudomonadota</taxon>
        <taxon>Gammaproteobacteria</taxon>
        <taxon>Chromatiales</taxon>
        <taxon>Ectothiorhodospiraceae</taxon>
        <taxon>Halorhodospira</taxon>
    </lineage>
</organism>
<dbReference type="Gene3D" id="2.40.170.20">
    <property type="entry name" value="TonB-dependent receptor, beta-barrel domain"/>
    <property type="match status" value="1"/>
</dbReference>
<accession>A0A0X8X6M0</accession>
<protein>
    <submittedName>
        <fullName evidence="16">Probable tonB-dependent receptor yncD</fullName>
    </submittedName>
</protein>
<keyword evidence="7" id="KW-0406">Ion transport</keyword>
<gene>
    <name evidence="16" type="ORF">HH1059_24790</name>
</gene>
<dbReference type="PROSITE" id="PS52016">
    <property type="entry name" value="TONB_DEPENDENT_REC_3"/>
    <property type="match status" value="1"/>
</dbReference>
<dbReference type="PANTHER" id="PTHR32552">
    <property type="entry name" value="FERRICHROME IRON RECEPTOR-RELATED"/>
    <property type="match status" value="1"/>
</dbReference>
<evidence type="ECO:0000313" key="17">
    <source>
        <dbReference type="Proteomes" id="UP000218890"/>
    </source>
</evidence>
<dbReference type="AlphaFoldDB" id="A0A0X8X6M0"/>
<feature type="domain" description="TonB-dependent receptor-like beta-barrel" evidence="14">
    <location>
        <begin position="225"/>
        <end position="630"/>
    </location>
</feature>
<evidence type="ECO:0000259" key="15">
    <source>
        <dbReference type="Pfam" id="PF07715"/>
    </source>
</evidence>
<dbReference type="PANTHER" id="PTHR32552:SF81">
    <property type="entry name" value="TONB-DEPENDENT OUTER MEMBRANE RECEPTOR"/>
    <property type="match status" value="1"/>
</dbReference>
<dbReference type="GO" id="GO:0009279">
    <property type="term" value="C:cell outer membrane"/>
    <property type="evidence" value="ECO:0007669"/>
    <property type="project" value="UniProtKB-SubCell"/>
</dbReference>
<name>A0A0X8X6M0_HALHR</name>
<dbReference type="GO" id="GO:0006826">
    <property type="term" value="P:iron ion transport"/>
    <property type="evidence" value="ECO:0007669"/>
    <property type="project" value="UniProtKB-KW"/>
</dbReference>
<evidence type="ECO:0000256" key="1">
    <source>
        <dbReference type="ARBA" id="ARBA00004571"/>
    </source>
</evidence>
<evidence type="ECO:0000313" key="16">
    <source>
        <dbReference type="EMBL" id="BAU56555.1"/>
    </source>
</evidence>
<evidence type="ECO:0000256" key="3">
    <source>
        <dbReference type="ARBA" id="ARBA00022452"/>
    </source>
</evidence>
<sequence length="694" mass="77223">MGWSCTATAVAQQEEREQQVELPPVTTTVARLSSDLEDYPAAGSTVGREAFATGRGLALDQGLDRVPGVHTQNRYNFAQDLRLSVRGFGARSPFGIRGIRVLVDGIPATATDGQSQLDAIDPVFVEQLEVLRGPSSALYGNASGGVFRFTTIEPPEEGQFVSGQVLLGSHRERAQRLWGGRVDGDWRSSVTASNVSLDGYREHAEATRQRLGIKVDRRLDNGAQLRLLGNIMDAPEARDPGGLRRDQVRDDRQQAGDDAKKYDAGEEIEQQSLALILSSQPSAGELWEGQAFLQRRDFYRRSPFDAVGGGSVGGIITYERYFGGIGGRHVRQTEFAGRPLEISLGTEAEWQYDDRQRYRNEQGDRGDQTHDQLEQAQMVAGYAQAEWQPAERWRLVGGSRLDWLQMSIRDRMNGSGTDRERYTEPSYLLGASYALTEGHQLYTNASTAFETATLWEMWDQEEGGIDSELSAQEARSYELGVRGGFGERLRYDLSLFQVTVENELVPQGESPEIYENAGETRRRGIELGIEARPHERLEITSALAVGEFIFRDFEAPGIDWEDEDEDDLKKEQVSGNNIPGIPRAHGYLEVVWHGAHDWRYAANIRAADKIYADDRNTQSSSAHAEVGLHVSRLYVTDEYEAEPFVGINNLLDEEYNANIKINAASPSDGSLDDGAYYEPAPERTFYAGITVRGF</sequence>
<evidence type="ECO:0000256" key="11">
    <source>
        <dbReference type="PROSITE-ProRule" id="PRU01360"/>
    </source>
</evidence>
<evidence type="ECO:0000256" key="7">
    <source>
        <dbReference type="ARBA" id="ARBA00023065"/>
    </source>
</evidence>
<comment type="subcellular location">
    <subcellularLocation>
        <location evidence="1 11">Cell outer membrane</location>
        <topology evidence="1 11">Multi-pass membrane protein</topology>
    </subcellularLocation>
</comment>
<comment type="similarity">
    <text evidence="11 12">Belongs to the TonB-dependent receptor family.</text>
</comment>
<dbReference type="InterPro" id="IPR039426">
    <property type="entry name" value="TonB-dep_rcpt-like"/>
</dbReference>
<keyword evidence="10 11" id="KW-0998">Cell outer membrane</keyword>
<keyword evidence="17" id="KW-1185">Reference proteome</keyword>
<evidence type="ECO:0000256" key="13">
    <source>
        <dbReference type="SAM" id="MobiDB-lite"/>
    </source>
</evidence>
<feature type="domain" description="TonB-dependent receptor plug" evidence="15">
    <location>
        <begin position="36"/>
        <end position="146"/>
    </location>
</feature>
<dbReference type="KEGG" id="hhk:HH1059_24790"/>
<dbReference type="InterPro" id="IPR000531">
    <property type="entry name" value="Beta-barrel_TonB"/>
</dbReference>
<keyword evidence="16" id="KW-0675">Receptor</keyword>
<dbReference type="Pfam" id="PF07715">
    <property type="entry name" value="Plug"/>
    <property type="match status" value="1"/>
</dbReference>
<dbReference type="Proteomes" id="UP000218890">
    <property type="component" value="Chromosome"/>
</dbReference>
<feature type="compositionally biased region" description="Basic and acidic residues" evidence="13">
    <location>
        <begin position="235"/>
        <end position="263"/>
    </location>
</feature>
<dbReference type="Gene3D" id="2.170.130.10">
    <property type="entry name" value="TonB-dependent receptor, plug domain"/>
    <property type="match status" value="1"/>
</dbReference>
<dbReference type="EMBL" id="AP017372">
    <property type="protein sequence ID" value="BAU56555.1"/>
    <property type="molecule type" value="Genomic_DNA"/>
</dbReference>
<feature type="region of interest" description="Disordered" evidence="13">
    <location>
        <begin position="234"/>
        <end position="263"/>
    </location>
</feature>
<keyword evidence="3 11" id="KW-1134">Transmembrane beta strand</keyword>
<keyword evidence="5 11" id="KW-0812">Transmembrane</keyword>
<dbReference type="SUPFAM" id="SSF56935">
    <property type="entry name" value="Porins"/>
    <property type="match status" value="1"/>
</dbReference>
<dbReference type="InterPro" id="IPR036942">
    <property type="entry name" value="Beta-barrel_TonB_sf"/>
</dbReference>
<keyword evidence="9 11" id="KW-0472">Membrane</keyword>
<evidence type="ECO:0000256" key="5">
    <source>
        <dbReference type="ARBA" id="ARBA00022692"/>
    </source>
</evidence>
<evidence type="ECO:0000256" key="2">
    <source>
        <dbReference type="ARBA" id="ARBA00022448"/>
    </source>
</evidence>
<dbReference type="Pfam" id="PF00593">
    <property type="entry name" value="TonB_dep_Rec_b-barrel"/>
    <property type="match status" value="1"/>
</dbReference>
<evidence type="ECO:0000256" key="10">
    <source>
        <dbReference type="ARBA" id="ARBA00023237"/>
    </source>
</evidence>
<reference evidence="16" key="1">
    <citation type="submission" date="2016-02" db="EMBL/GenBank/DDBJ databases">
        <title>Halorhodospira halochloris DSM-1059 complete genome, version 2.</title>
        <authorList>
            <person name="Tsukatani Y."/>
        </authorList>
    </citation>
    <scope>NUCLEOTIDE SEQUENCE</scope>
    <source>
        <strain evidence="16">DSM 1059</strain>
    </source>
</reference>
<evidence type="ECO:0000256" key="6">
    <source>
        <dbReference type="ARBA" id="ARBA00023004"/>
    </source>
</evidence>
<evidence type="ECO:0000256" key="12">
    <source>
        <dbReference type="RuleBase" id="RU003357"/>
    </source>
</evidence>
<keyword evidence="8 12" id="KW-0798">TonB box</keyword>
<evidence type="ECO:0000256" key="9">
    <source>
        <dbReference type="ARBA" id="ARBA00023136"/>
    </source>
</evidence>
<keyword evidence="4" id="KW-0410">Iron transport</keyword>
<evidence type="ECO:0000259" key="14">
    <source>
        <dbReference type="Pfam" id="PF00593"/>
    </source>
</evidence>